<protein>
    <submittedName>
        <fullName evidence="2">Uncharacterized protein</fullName>
    </submittedName>
</protein>
<sequence length="62" mass="7202">MKCERCGLDIAKEHLKFSRGYCEKCGSAVVEELIKDYIVASEEDRRRFRDAVVAEMLTRSIF</sequence>
<gene>
    <name evidence="2" type="ORF">LCGC14_1906580</name>
    <name evidence="1" type="ORF">LCGC14_2331740</name>
</gene>
<dbReference type="EMBL" id="LAZR01033534">
    <property type="protein sequence ID" value="KKL47821.1"/>
    <property type="molecule type" value="Genomic_DNA"/>
</dbReference>
<dbReference type="AlphaFoldDB" id="A0A0F9FVD9"/>
<dbReference type="EMBL" id="LAZR01020059">
    <property type="protein sequence ID" value="KKL90243.1"/>
    <property type="molecule type" value="Genomic_DNA"/>
</dbReference>
<proteinExistence type="predicted"/>
<evidence type="ECO:0000313" key="1">
    <source>
        <dbReference type="EMBL" id="KKL47821.1"/>
    </source>
</evidence>
<organism evidence="2">
    <name type="scientific">marine sediment metagenome</name>
    <dbReference type="NCBI Taxonomy" id="412755"/>
    <lineage>
        <taxon>unclassified sequences</taxon>
        <taxon>metagenomes</taxon>
        <taxon>ecological metagenomes</taxon>
    </lineage>
</organism>
<reference evidence="2" key="1">
    <citation type="journal article" date="2015" name="Nature">
        <title>Complex archaea that bridge the gap between prokaryotes and eukaryotes.</title>
        <authorList>
            <person name="Spang A."/>
            <person name="Saw J.H."/>
            <person name="Jorgensen S.L."/>
            <person name="Zaremba-Niedzwiedzka K."/>
            <person name="Martijn J."/>
            <person name="Lind A.E."/>
            <person name="van Eijk R."/>
            <person name="Schleper C."/>
            <person name="Guy L."/>
            <person name="Ettema T.J."/>
        </authorList>
    </citation>
    <scope>NUCLEOTIDE SEQUENCE</scope>
</reference>
<comment type="caution">
    <text evidence="2">The sequence shown here is derived from an EMBL/GenBank/DDBJ whole genome shotgun (WGS) entry which is preliminary data.</text>
</comment>
<accession>A0A0F9FVD9</accession>
<evidence type="ECO:0000313" key="2">
    <source>
        <dbReference type="EMBL" id="KKL90243.1"/>
    </source>
</evidence>
<name>A0A0F9FVD9_9ZZZZ</name>